<dbReference type="EMBL" id="CP030840">
    <property type="protein sequence ID" value="AXC11470.1"/>
    <property type="molecule type" value="Genomic_DNA"/>
</dbReference>
<reference evidence="2 3" key="1">
    <citation type="journal article" date="2018" name="Front. Microbiol.">
        <title>Hydrolytic Capabilities as a Key to Environmental Success: Chitinolytic and Cellulolytic Acidobacteria From Acidic Sub-arctic Soils and Boreal Peatlands.</title>
        <authorList>
            <person name="Belova S.E."/>
            <person name="Ravin N.V."/>
            <person name="Pankratov T.A."/>
            <person name="Rakitin A.L."/>
            <person name="Ivanova A.A."/>
            <person name="Beletsky A.V."/>
            <person name="Mardanov A.V."/>
            <person name="Sinninghe Damste J.S."/>
            <person name="Dedysh S.N."/>
        </authorList>
    </citation>
    <scope>NUCLEOTIDE SEQUENCE [LARGE SCALE GENOMIC DNA]</scope>
    <source>
        <strain evidence="2 3">SBC82</strain>
    </source>
</reference>
<keyword evidence="3" id="KW-1185">Reference proteome</keyword>
<proteinExistence type="predicted"/>
<evidence type="ECO:0000313" key="3">
    <source>
        <dbReference type="Proteomes" id="UP000253606"/>
    </source>
</evidence>
<feature type="compositionally biased region" description="Polar residues" evidence="1">
    <location>
        <begin position="18"/>
        <end position="29"/>
    </location>
</feature>
<evidence type="ECO:0000256" key="1">
    <source>
        <dbReference type="SAM" id="MobiDB-lite"/>
    </source>
</evidence>
<organism evidence="2 3">
    <name type="scientific">Acidisarcina polymorpha</name>
    <dbReference type="NCBI Taxonomy" id="2211140"/>
    <lineage>
        <taxon>Bacteria</taxon>
        <taxon>Pseudomonadati</taxon>
        <taxon>Acidobacteriota</taxon>
        <taxon>Terriglobia</taxon>
        <taxon>Terriglobales</taxon>
        <taxon>Acidobacteriaceae</taxon>
        <taxon>Acidisarcina</taxon>
    </lineage>
</organism>
<protein>
    <submittedName>
        <fullName evidence="2">Uncharacterized protein</fullName>
    </submittedName>
</protein>
<dbReference type="Proteomes" id="UP000253606">
    <property type="component" value="Chromosome"/>
</dbReference>
<dbReference type="AlphaFoldDB" id="A0A2Z5FXL1"/>
<accession>A0A2Z5FXL1</accession>
<name>A0A2Z5FXL1_9BACT</name>
<dbReference type="RefSeq" id="WP_114206919.1">
    <property type="nucleotide sequence ID" value="NZ_CP030840.1"/>
</dbReference>
<dbReference type="KEGG" id="abas:ACPOL_2146"/>
<gene>
    <name evidence="2" type="ORF">ACPOL_2146</name>
</gene>
<sequence>MPTYPKEREEEQHLKQGARSSFDYSSQALPSGPPMIDKIVIGPSANKQAAEDALLRALEAFKCESVEIESSEIPFRA</sequence>
<feature type="region of interest" description="Disordered" evidence="1">
    <location>
        <begin position="1"/>
        <end position="35"/>
    </location>
</feature>
<feature type="compositionally biased region" description="Basic and acidic residues" evidence="1">
    <location>
        <begin position="1"/>
        <end position="14"/>
    </location>
</feature>
<evidence type="ECO:0000313" key="2">
    <source>
        <dbReference type="EMBL" id="AXC11470.1"/>
    </source>
</evidence>